<dbReference type="InterPro" id="IPR006543">
    <property type="entry name" value="Histidinol-phos"/>
</dbReference>
<keyword evidence="12 14" id="KW-0119">Carbohydrate metabolism</keyword>
<feature type="binding site" evidence="17">
    <location>
        <position position="15"/>
    </location>
    <ligand>
        <name>Mg(2+)</name>
        <dbReference type="ChEBI" id="CHEBI:18420"/>
    </ligand>
</feature>
<dbReference type="OrthoDB" id="9781367at2"/>
<dbReference type="PANTHER" id="PTHR42891:SF1">
    <property type="entry name" value="D-GLYCERO-BETA-D-MANNO-HEPTOSE-1,7-BISPHOSPHATE 7-PHOSPHATASE"/>
    <property type="match status" value="1"/>
</dbReference>
<comment type="pathway">
    <text evidence="5">Nucleotide-sugar biosynthesis; ADP-L-glycero-beta-D-manno-heptose biosynthesis; ADP-L-glycero-beta-D-manno-heptose from D-glycero-beta-D-manno-heptose 7-phosphate: step 2/4.</text>
</comment>
<dbReference type="NCBIfam" id="TIGR01662">
    <property type="entry name" value="HAD-SF-IIIA"/>
    <property type="match status" value="1"/>
</dbReference>
<dbReference type="GO" id="GO:0005737">
    <property type="term" value="C:cytoplasm"/>
    <property type="evidence" value="ECO:0007669"/>
    <property type="project" value="UniProtKB-SubCell"/>
</dbReference>
<feature type="site" description="Stabilizes the phosphoryl group" evidence="16">
    <location>
        <position position="106"/>
    </location>
</feature>
<feature type="binding site" evidence="17">
    <location>
        <position position="131"/>
    </location>
    <ligand>
        <name>Mg(2+)</name>
        <dbReference type="ChEBI" id="CHEBI:18420"/>
    </ligand>
</feature>
<evidence type="ECO:0000256" key="2">
    <source>
        <dbReference type="ARBA" id="ARBA00001946"/>
    </source>
</evidence>
<feature type="binding site" evidence="17">
    <location>
        <position position="13"/>
    </location>
    <ligand>
        <name>Mg(2+)</name>
        <dbReference type="ChEBI" id="CHEBI:18420"/>
    </ligand>
</feature>
<dbReference type="EC" id="3.1.3.-" evidence="14"/>
<sequence>MIDWSTKKVIILDRDGVINHDSDAYIKSADEWVPIAGSLSAIATLNQKFKVAIATNQSGIGRGFYDETVLSNMHHKMAQLLQEQGGHIDHIEFCPHHPDDGCDCRKPKPTMLERIAEIFNATPDQVVFIGDSKSDYDCAQNFGCDFVLVLTGKGLKTLDKLAGKDITIEKSLAKLTEGINHGLL</sequence>
<keyword evidence="7 14" id="KW-0963">Cytoplasm</keyword>
<keyword evidence="9 14" id="KW-0378">Hydrolase</keyword>
<evidence type="ECO:0000256" key="7">
    <source>
        <dbReference type="ARBA" id="ARBA00022490"/>
    </source>
</evidence>
<evidence type="ECO:0000256" key="13">
    <source>
        <dbReference type="ARBA" id="ARBA00061616"/>
    </source>
</evidence>
<dbReference type="CDD" id="cd07503">
    <property type="entry name" value="HAD_HisB-N"/>
    <property type="match status" value="1"/>
</dbReference>
<name>A0A0F6TS61_9GAMM</name>
<dbReference type="STRING" id="914150.TQ33_2179"/>
<evidence type="ECO:0000313" key="19">
    <source>
        <dbReference type="Proteomes" id="UP000034071"/>
    </source>
</evidence>
<evidence type="ECO:0000256" key="3">
    <source>
        <dbReference type="ARBA" id="ARBA00001947"/>
    </source>
</evidence>
<dbReference type="PANTHER" id="PTHR42891">
    <property type="entry name" value="D-GLYCERO-BETA-D-MANNO-HEPTOSE-1,7-BISPHOSPHATE 7-PHOSPHATASE"/>
    <property type="match status" value="1"/>
</dbReference>
<keyword evidence="19" id="KW-1185">Reference proteome</keyword>
<dbReference type="PATRIC" id="fig|914150.5.peg.2208"/>
<feature type="binding site" evidence="17">
    <location>
        <position position="104"/>
    </location>
    <ligand>
        <name>Zn(2+)</name>
        <dbReference type="ChEBI" id="CHEBI:29105"/>
    </ligand>
</feature>
<evidence type="ECO:0000256" key="12">
    <source>
        <dbReference type="ARBA" id="ARBA00023277"/>
    </source>
</evidence>
<dbReference type="FunFam" id="3.40.50.1000:FF:000168">
    <property type="entry name" value="D,D-heptose 1,7-bisphosphate phosphatase"/>
    <property type="match status" value="1"/>
</dbReference>
<protein>
    <recommendedName>
        <fullName evidence="14">D,D-heptose 1,7-bisphosphate phosphatase</fullName>
        <ecNumber evidence="14">3.1.3.-</ecNumber>
    </recommendedName>
</protein>
<evidence type="ECO:0000256" key="6">
    <source>
        <dbReference type="ARBA" id="ARBA00011245"/>
    </source>
</evidence>
<dbReference type="NCBIfam" id="NF006506">
    <property type="entry name" value="PRK08942.1"/>
    <property type="match status" value="1"/>
</dbReference>
<dbReference type="NCBIfam" id="TIGR01549">
    <property type="entry name" value="HAD-SF-IA-v1"/>
    <property type="match status" value="1"/>
</dbReference>
<dbReference type="InterPro" id="IPR036412">
    <property type="entry name" value="HAD-like_sf"/>
</dbReference>
<feature type="active site" description="Proton donor" evidence="15">
    <location>
        <position position="15"/>
    </location>
</feature>
<gene>
    <name evidence="18" type="ORF">TQ33_2179</name>
</gene>
<dbReference type="AlphaFoldDB" id="A0A0F6TS61"/>
<dbReference type="InterPro" id="IPR006439">
    <property type="entry name" value="HAD-SF_hydro_IA"/>
</dbReference>
<keyword evidence="11 17" id="KW-0460">Magnesium</keyword>
<feature type="active site" description="Proton donor" evidence="15">
    <location>
        <position position="13"/>
    </location>
</feature>
<feature type="binding site" evidence="17">
    <location>
        <position position="102"/>
    </location>
    <ligand>
        <name>Zn(2+)</name>
        <dbReference type="ChEBI" id="CHEBI:29105"/>
    </ligand>
</feature>
<keyword evidence="10 17" id="KW-0862">Zinc</keyword>
<comment type="similarity">
    <text evidence="13 14">Belongs to the gmhB family.</text>
</comment>
<dbReference type="EMBL" id="CP010975">
    <property type="protein sequence ID" value="AKE53105.1"/>
    <property type="molecule type" value="Genomic_DNA"/>
</dbReference>
<evidence type="ECO:0000313" key="18">
    <source>
        <dbReference type="EMBL" id="AKE53105.1"/>
    </source>
</evidence>
<evidence type="ECO:0000256" key="11">
    <source>
        <dbReference type="ARBA" id="ARBA00022842"/>
    </source>
</evidence>
<proteinExistence type="inferred from homology"/>
<dbReference type="InterPro" id="IPR006549">
    <property type="entry name" value="HAD-SF_hydro_IIIA"/>
</dbReference>
<dbReference type="HOGENOM" id="CLU_085077_2_0_6"/>
<comment type="subunit">
    <text evidence="6">Monomer.</text>
</comment>
<feature type="site" description="Contributes to substrate recognition" evidence="16">
    <location>
        <position position="105"/>
    </location>
</feature>
<evidence type="ECO:0000256" key="8">
    <source>
        <dbReference type="ARBA" id="ARBA00022723"/>
    </source>
</evidence>
<evidence type="ECO:0000256" key="17">
    <source>
        <dbReference type="PIRSR" id="PIRSR004682-4"/>
    </source>
</evidence>
<feature type="binding site" evidence="17">
    <location>
        <position position="96"/>
    </location>
    <ligand>
        <name>Zn(2+)</name>
        <dbReference type="ChEBI" id="CHEBI:29105"/>
    </ligand>
</feature>
<evidence type="ECO:0000256" key="15">
    <source>
        <dbReference type="PIRSR" id="PIRSR004682-1"/>
    </source>
</evidence>
<comment type="subcellular location">
    <subcellularLocation>
        <location evidence="4 14">Cytoplasm</location>
    </subcellularLocation>
</comment>
<dbReference type="RefSeq" id="WP_046562087.1">
    <property type="nucleotide sequence ID" value="NZ_CP010975.1"/>
</dbReference>
<comment type="cofactor">
    <cofactor evidence="2 17">
        <name>Mg(2+)</name>
        <dbReference type="ChEBI" id="CHEBI:18420"/>
    </cofactor>
</comment>
<dbReference type="GO" id="GO:0046872">
    <property type="term" value="F:metal ion binding"/>
    <property type="evidence" value="ECO:0007669"/>
    <property type="project" value="UniProtKB-KW"/>
</dbReference>
<dbReference type="Gene3D" id="3.40.50.1000">
    <property type="entry name" value="HAD superfamily/HAD-like"/>
    <property type="match status" value="1"/>
</dbReference>
<comment type="cofactor">
    <cofactor evidence="3 17">
        <name>Zn(2+)</name>
        <dbReference type="ChEBI" id="CHEBI:29105"/>
    </cofactor>
</comment>
<dbReference type="PIRSF" id="PIRSF004682">
    <property type="entry name" value="GmhB"/>
    <property type="match status" value="1"/>
</dbReference>
<keyword evidence="8 17" id="KW-0479">Metal-binding</keyword>
<dbReference type="KEGG" id="kge:TQ33_2179"/>
<accession>A0A0F6TS61</accession>
<evidence type="ECO:0000256" key="9">
    <source>
        <dbReference type="ARBA" id="ARBA00022801"/>
    </source>
</evidence>
<dbReference type="InterPro" id="IPR004446">
    <property type="entry name" value="Heptose_bisP_phosphatase"/>
</dbReference>
<dbReference type="Proteomes" id="UP000034071">
    <property type="component" value="Chromosome"/>
</dbReference>
<reference evidence="18 19" key="1">
    <citation type="submission" date="2015-02" db="EMBL/GenBank/DDBJ databases">
        <title>Complete genome sequence of Kangiella geojedonensis strain YCS-5T.</title>
        <authorList>
            <person name="Kim K.M."/>
        </authorList>
    </citation>
    <scope>NUCLEOTIDE SEQUENCE [LARGE SCALE GENOMIC DNA]</scope>
    <source>
        <strain evidence="18 19">YCS-5</strain>
    </source>
</reference>
<comment type="catalytic activity">
    <reaction evidence="1">
        <text>D-glycero-beta-D-manno-heptose 1,7-bisphosphate + H2O = D-glycero-beta-D-manno-heptose 1-phosphate + phosphate</text>
        <dbReference type="Rhea" id="RHEA:28518"/>
        <dbReference type="ChEBI" id="CHEBI:15377"/>
        <dbReference type="ChEBI" id="CHEBI:43474"/>
        <dbReference type="ChEBI" id="CHEBI:60208"/>
        <dbReference type="ChEBI" id="CHEBI:61593"/>
        <dbReference type="EC" id="3.1.3.82"/>
    </reaction>
</comment>
<evidence type="ECO:0000256" key="16">
    <source>
        <dbReference type="PIRSR" id="PIRSR004682-3"/>
    </source>
</evidence>
<dbReference type="GO" id="GO:0034200">
    <property type="term" value="F:D-glycero-beta-D-manno-heptose 1,7-bisphosphate 7-phosphatase activity"/>
    <property type="evidence" value="ECO:0007669"/>
    <property type="project" value="UniProtKB-EC"/>
</dbReference>
<dbReference type="GO" id="GO:0005975">
    <property type="term" value="P:carbohydrate metabolic process"/>
    <property type="evidence" value="ECO:0007669"/>
    <property type="project" value="InterPro"/>
</dbReference>
<feature type="binding site" evidence="17">
    <location>
        <position position="94"/>
    </location>
    <ligand>
        <name>Zn(2+)</name>
        <dbReference type="ChEBI" id="CHEBI:29105"/>
    </ligand>
</feature>
<dbReference type="InterPro" id="IPR023214">
    <property type="entry name" value="HAD_sf"/>
</dbReference>
<evidence type="ECO:0000256" key="5">
    <source>
        <dbReference type="ARBA" id="ARBA00004708"/>
    </source>
</evidence>
<dbReference type="SUPFAM" id="SSF56784">
    <property type="entry name" value="HAD-like"/>
    <property type="match status" value="1"/>
</dbReference>
<evidence type="ECO:0000256" key="10">
    <source>
        <dbReference type="ARBA" id="ARBA00022833"/>
    </source>
</evidence>
<organism evidence="18 19">
    <name type="scientific">Kangiella geojedonensis</name>
    <dbReference type="NCBI Taxonomy" id="914150"/>
    <lineage>
        <taxon>Bacteria</taxon>
        <taxon>Pseudomonadati</taxon>
        <taxon>Pseudomonadota</taxon>
        <taxon>Gammaproteobacteria</taxon>
        <taxon>Kangiellales</taxon>
        <taxon>Kangiellaceae</taxon>
        <taxon>Kangiella</taxon>
    </lineage>
</organism>
<feature type="site" description="Stabilizes the phosphoryl group" evidence="16">
    <location>
        <position position="55"/>
    </location>
</feature>
<dbReference type="Pfam" id="PF13242">
    <property type="entry name" value="Hydrolase_like"/>
    <property type="match status" value="1"/>
</dbReference>
<evidence type="ECO:0000256" key="4">
    <source>
        <dbReference type="ARBA" id="ARBA00004496"/>
    </source>
</evidence>
<evidence type="ECO:0000256" key="14">
    <source>
        <dbReference type="PIRNR" id="PIRNR004682"/>
    </source>
</evidence>
<evidence type="ECO:0000256" key="1">
    <source>
        <dbReference type="ARBA" id="ARBA00001226"/>
    </source>
</evidence>
<dbReference type="NCBIfam" id="TIGR01656">
    <property type="entry name" value="Histidinol-ppas"/>
    <property type="match status" value="1"/>
</dbReference>